<comment type="caution">
    <text evidence="2">The sequence shown here is derived from an EMBL/GenBank/DDBJ whole genome shotgun (WGS) entry which is preliminary data.</text>
</comment>
<dbReference type="Proteomes" id="UP000275267">
    <property type="component" value="Unassembled WGS sequence"/>
</dbReference>
<gene>
    <name evidence="2" type="ORF">C2845_PM09G00520</name>
</gene>
<keyword evidence="3" id="KW-1185">Reference proteome</keyword>
<reference evidence="3" key="1">
    <citation type="journal article" date="2019" name="Nat. Commun.">
        <title>The genome of broomcorn millet.</title>
        <authorList>
            <person name="Zou C."/>
            <person name="Miki D."/>
            <person name="Li D."/>
            <person name="Tang Q."/>
            <person name="Xiao L."/>
            <person name="Rajput S."/>
            <person name="Deng P."/>
            <person name="Jia W."/>
            <person name="Huang R."/>
            <person name="Zhang M."/>
            <person name="Sun Y."/>
            <person name="Hu J."/>
            <person name="Fu X."/>
            <person name="Schnable P.S."/>
            <person name="Li F."/>
            <person name="Zhang H."/>
            <person name="Feng B."/>
            <person name="Zhu X."/>
            <person name="Liu R."/>
            <person name="Schnable J.C."/>
            <person name="Zhu J.-K."/>
            <person name="Zhang H."/>
        </authorList>
    </citation>
    <scope>NUCLEOTIDE SEQUENCE [LARGE SCALE GENOMIC DNA]</scope>
</reference>
<feature type="region of interest" description="Disordered" evidence="1">
    <location>
        <begin position="76"/>
        <end position="95"/>
    </location>
</feature>
<feature type="region of interest" description="Disordered" evidence="1">
    <location>
        <begin position="1"/>
        <end position="26"/>
    </location>
</feature>
<feature type="compositionally biased region" description="Low complexity" evidence="1">
    <location>
        <begin position="118"/>
        <end position="161"/>
    </location>
</feature>
<accession>A0A3L6S1U2</accession>
<protein>
    <submittedName>
        <fullName evidence="2">Uncharacterized protein</fullName>
    </submittedName>
</protein>
<sequence>MAAPAPSGSLRPAASSQRSLRGGGALAAAAATAGIDDWEVTPLSGDHPFFTTVMSKSHVQKQFQLVRRPHMHHLFRNAAHSTERQETKSAVASSTEQNFLVLRSSRLVCTATSRRRSSAAAGRGRRATAATSSARRSTRRGGTSPSTTPCGSGTPASSSSPRPLPELEMSGLRAGRRWCYRVQVLRGGLPEEITSKGATPDEPLVIVD</sequence>
<dbReference type="OrthoDB" id="638806at2759"/>
<evidence type="ECO:0000313" key="2">
    <source>
        <dbReference type="EMBL" id="RLN13267.1"/>
    </source>
</evidence>
<proteinExistence type="predicted"/>
<dbReference type="EMBL" id="PQIB02000006">
    <property type="protein sequence ID" value="RLN13267.1"/>
    <property type="molecule type" value="Genomic_DNA"/>
</dbReference>
<evidence type="ECO:0000256" key="1">
    <source>
        <dbReference type="SAM" id="MobiDB-lite"/>
    </source>
</evidence>
<feature type="region of interest" description="Disordered" evidence="1">
    <location>
        <begin position="189"/>
        <end position="208"/>
    </location>
</feature>
<evidence type="ECO:0000313" key="3">
    <source>
        <dbReference type="Proteomes" id="UP000275267"/>
    </source>
</evidence>
<dbReference type="AlphaFoldDB" id="A0A3L6S1U2"/>
<feature type="region of interest" description="Disordered" evidence="1">
    <location>
        <begin position="112"/>
        <end position="167"/>
    </location>
</feature>
<name>A0A3L6S1U2_PANMI</name>
<organism evidence="2 3">
    <name type="scientific">Panicum miliaceum</name>
    <name type="common">Proso millet</name>
    <name type="synonym">Broomcorn millet</name>
    <dbReference type="NCBI Taxonomy" id="4540"/>
    <lineage>
        <taxon>Eukaryota</taxon>
        <taxon>Viridiplantae</taxon>
        <taxon>Streptophyta</taxon>
        <taxon>Embryophyta</taxon>
        <taxon>Tracheophyta</taxon>
        <taxon>Spermatophyta</taxon>
        <taxon>Magnoliopsida</taxon>
        <taxon>Liliopsida</taxon>
        <taxon>Poales</taxon>
        <taxon>Poaceae</taxon>
        <taxon>PACMAD clade</taxon>
        <taxon>Panicoideae</taxon>
        <taxon>Panicodae</taxon>
        <taxon>Paniceae</taxon>
        <taxon>Panicinae</taxon>
        <taxon>Panicum</taxon>
        <taxon>Panicum sect. Panicum</taxon>
    </lineage>
</organism>